<evidence type="ECO:0000256" key="3">
    <source>
        <dbReference type="ARBA" id="ARBA00022723"/>
    </source>
</evidence>
<protein>
    <recommendedName>
        <fullName evidence="8">Exonuclease domain-containing protein</fullName>
    </recommendedName>
</protein>
<keyword evidence="2" id="KW-0540">Nuclease</keyword>
<comment type="caution">
    <text evidence="9">The sequence shown here is derived from an EMBL/GenBank/DDBJ whole genome shotgun (WGS) entry which is preliminary data.</text>
</comment>
<dbReference type="STRING" id="195883.A0A482XST0"/>
<dbReference type="PANTHER" id="PTHR13058">
    <property type="entry name" value="THREE PRIME REPAIR EXONUCLEASE 1, 2"/>
    <property type="match status" value="1"/>
</dbReference>
<dbReference type="GO" id="GO:0046872">
    <property type="term" value="F:metal ion binding"/>
    <property type="evidence" value="ECO:0007669"/>
    <property type="project" value="UniProtKB-KW"/>
</dbReference>
<proteinExistence type="inferred from homology"/>
<keyword evidence="6" id="KW-0460">Magnesium</keyword>
<dbReference type="PANTHER" id="PTHR13058:SF19">
    <property type="entry name" value="LD40940P"/>
    <property type="match status" value="1"/>
</dbReference>
<keyword evidence="3" id="KW-0479">Metal-binding</keyword>
<dbReference type="InterPro" id="IPR036397">
    <property type="entry name" value="RNaseH_sf"/>
</dbReference>
<feature type="domain" description="Exonuclease" evidence="8">
    <location>
        <begin position="8"/>
        <end position="355"/>
    </location>
</feature>
<dbReference type="AlphaFoldDB" id="A0A482XST0"/>
<evidence type="ECO:0000313" key="10">
    <source>
        <dbReference type="Proteomes" id="UP000291343"/>
    </source>
</evidence>
<evidence type="ECO:0000313" key="9">
    <source>
        <dbReference type="EMBL" id="RZF47991.1"/>
    </source>
</evidence>
<evidence type="ECO:0000256" key="4">
    <source>
        <dbReference type="ARBA" id="ARBA00022801"/>
    </source>
</evidence>
<dbReference type="EMBL" id="QKKF02002849">
    <property type="protein sequence ID" value="RZF47991.1"/>
    <property type="molecule type" value="Genomic_DNA"/>
</dbReference>
<dbReference type="InterPro" id="IPR012337">
    <property type="entry name" value="RNaseH-like_sf"/>
</dbReference>
<comment type="cofactor">
    <cofactor evidence="1">
        <name>Mg(2+)</name>
        <dbReference type="ChEBI" id="CHEBI:18420"/>
    </cofactor>
</comment>
<gene>
    <name evidence="9" type="ORF">LSTR_LSTR002057</name>
</gene>
<dbReference type="OrthoDB" id="10250935at2759"/>
<dbReference type="GO" id="GO:0006308">
    <property type="term" value="P:DNA catabolic process"/>
    <property type="evidence" value="ECO:0007669"/>
    <property type="project" value="TreeGrafter"/>
</dbReference>
<dbReference type="GO" id="GO:0003676">
    <property type="term" value="F:nucleic acid binding"/>
    <property type="evidence" value="ECO:0007669"/>
    <property type="project" value="InterPro"/>
</dbReference>
<dbReference type="SUPFAM" id="SSF53098">
    <property type="entry name" value="Ribonuclease H-like"/>
    <property type="match status" value="1"/>
</dbReference>
<comment type="similarity">
    <text evidence="7">Belongs to the exonuclease superfamily. TREX family.</text>
</comment>
<dbReference type="InterPro" id="IPR013520">
    <property type="entry name" value="Ribonucl_H"/>
</dbReference>
<accession>A0A482XST0</accession>
<keyword evidence="4" id="KW-0378">Hydrolase</keyword>
<evidence type="ECO:0000256" key="1">
    <source>
        <dbReference type="ARBA" id="ARBA00001946"/>
    </source>
</evidence>
<dbReference type="GO" id="GO:0008296">
    <property type="term" value="F:3'-5'-DNA exonuclease activity"/>
    <property type="evidence" value="ECO:0007669"/>
    <property type="project" value="TreeGrafter"/>
</dbReference>
<name>A0A482XST0_LAOST</name>
<dbReference type="GO" id="GO:0005737">
    <property type="term" value="C:cytoplasm"/>
    <property type="evidence" value="ECO:0007669"/>
    <property type="project" value="TreeGrafter"/>
</dbReference>
<evidence type="ECO:0000256" key="7">
    <source>
        <dbReference type="ARBA" id="ARBA00025769"/>
    </source>
</evidence>
<dbReference type="Gene3D" id="3.30.420.10">
    <property type="entry name" value="Ribonuclease H-like superfamily/Ribonuclease H"/>
    <property type="match status" value="2"/>
</dbReference>
<reference evidence="9 10" key="1">
    <citation type="journal article" date="2017" name="Gigascience">
        <title>Genome sequence of the small brown planthopper, Laodelphax striatellus.</title>
        <authorList>
            <person name="Zhu J."/>
            <person name="Jiang F."/>
            <person name="Wang X."/>
            <person name="Yang P."/>
            <person name="Bao Y."/>
            <person name="Zhao W."/>
            <person name="Wang W."/>
            <person name="Lu H."/>
            <person name="Wang Q."/>
            <person name="Cui N."/>
            <person name="Li J."/>
            <person name="Chen X."/>
            <person name="Luo L."/>
            <person name="Yu J."/>
            <person name="Kang L."/>
            <person name="Cui F."/>
        </authorList>
    </citation>
    <scope>NUCLEOTIDE SEQUENCE [LARGE SCALE GENOMIC DNA]</scope>
    <source>
        <strain evidence="9">Lst14</strain>
    </source>
</reference>
<evidence type="ECO:0000259" key="8">
    <source>
        <dbReference type="SMART" id="SM00479"/>
    </source>
</evidence>
<sequence>MESSKIRSYLILDLETTGFINSKITEISLLGVAREHIEESHAKKPRHNKQINVPRVVQKLNVCVYPKRMINNLVSEVTGLTNDLLQAYPSLNKNTCEQIVGFIKMLPKPVCMLAHNGNRFDFPIIKSELAENGAALPDDLYCADTLMGFRALLYDTIRNADDLEMDSDEDTQFLSLLETENIIKQEESENDESLFEIINEVEELVESALCKETETLMNETKYGDDVWGEQHWDSVLQTATEKAEKDYLKEVKGIDLNAVRISQEVTPVRNSRSSTRNTKSKSTVSQVYSAATTLKEVKRSLFAGESSLPKPRKKYRLCDCYEYLIGREITDAHHAESDTMALLECLVASGPPLLQWIDANCFLFKHVQKRR</sequence>
<evidence type="ECO:0000256" key="6">
    <source>
        <dbReference type="ARBA" id="ARBA00022842"/>
    </source>
</evidence>
<keyword evidence="5" id="KW-0269">Exonuclease</keyword>
<dbReference type="InParanoid" id="A0A482XST0"/>
<dbReference type="Proteomes" id="UP000291343">
    <property type="component" value="Unassembled WGS sequence"/>
</dbReference>
<dbReference type="SMART" id="SM00479">
    <property type="entry name" value="EXOIII"/>
    <property type="match status" value="1"/>
</dbReference>
<dbReference type="FunCoup" id="A0A482XST0">
    <property type="interactions" value="78"/>
</dbReference>
<evidence type="ECO:0000256" key="5">
    <source>
        <dbReference type="ARBA" id="ARBA00022839"/>
    </source>
</evidence>
<organism evidence="9 10">
    <name type="scientific">Laodelphax striatellus</name>
    <name type="common">Small brown planthopper</name>
    <name type="synonym">Delphax striatella</name>
    <dbReference type="NCBI Taxonomy" id="195883"/>
    <lineage>
        <taxon>Eukaryota</taxon>
        <taxon>Metazoa</taxon>
        <taxon>Ecdysozoa</taxon>
        <taxon>Arthropoda</taxon>
        <taxon>Hexapoda</taxon>
        <taxon>Insecta</taxon>
        <taxon>Pterygota</taxon>
        <taxon>Neoptera</taxon>
        <taxon>Paraneoptera</taxon>
        <taxon>Hemiptera</taxon>
        <taxon>Auchenorrhyncha</taxon>
        <taxon>Fulgoroidea</taxon>
        <taxon>Delphacidae</taxon>
        <taxon>Criomorphinae</taxon>
        <taxon>Laodelphax</taxon>
    </lineage>
</organism>
<dbReference type="InterPro" id="IPR040393">
    <property type="entry name" value="TREX1/2"/>
</dbReference>
<evidence type="ECO:0000256" key="2">
    <source>
        <dbReference type="ARBA" id="ARBA00022722"/>
    </source>
</evidence>
<keyword evidence="10" id="KW-1185">Reference proteome</keyword>